<gene>
    <name evidence="2" type="ORF">ACFFTL_32680</name>
</gene>
<accession>A0ABV5RIH1</accession>
<feature type="non-terminal residue" evidence="2">
    <location>
        <position position="94"/>
    </location>
</feature>
<evidence type="ECO:0000313" key="3">
    <source>
        <dbReference type="Proteomes" id="UP001589710"/>
    </source>
</evidence>
<feature type="compositionally biased region" description="Basic and acidic residues" evidence="1">
    <location>
        <begin position="12"/>
        <end position="23"/>
    </location>
</feature>
<evidence type="ECO:0000313" key="2">
    <source>
        <dbReference type="EMBL" id="MFB9576901.1"/>
    </source>
</evidence>
<evidence type="ECO:0000256" key="1">
    <source>
        <dbReference type="SAM" id="MobiDB-lite"/>
    </source>
</evidence>
<name>A0ABV5RIH1_9ACTN</name>
<organism evidence="2 3">
    <name type="scientific">Streptomyces yanii</name>
    <dbReference type="NCBI Taxonomy" id="78510"/>
    <lineage>
        <taxon>Bacteria</taxon>
        <taxon>Bacillati</taxon>
        <taxon>Actinomycetota</taxon>
        <taxon>Actinomycetes</taxon>
        <taxon>Kitasatosporales</taxon>
        <taxon>Streptomycetaceae</taxon>
        <taxon>Streptomyces</taxon>
    </lineage>
</organism>
<keyword evidence="3" id="KW-1185">Reference proteome</keyword>
<comment type="caution">
    <text evidence="2">The sequence shown here is derived from an EMBL/GenBank/DDBJ whole genome shotgun (WGS) entry which is preliminary data.</text>
</comment>
<proteinExistence type="predicted"/>
<feature type="region of interest" description="Disordered" evidence="1">
    <location>
        <begin position="1"/>
        <end position="25"/>
    </location>
</feature>
<protein>
    <recommendedName>
        <fullName evidence="4">Transposase</fullName>
    </recommendedName>
</protein>
<dbReference type="EMBL" id="JBHMCG010000139">
    <property type="protein sequence ID" value="MFB9576901.1"/>
    <property type="molecule type" value="Genomic_DNA"/>
</dbReference>
<evidence type="ECO:0008006" key="4">
    <source>
        <dbReference type="Google" id="ProtNLM"/>
    </source>
</evidence>
<dbReference type="Proteomes" id="UP001589710">
    <property type="component" value="Unassembled WGS sequence"/>
</dbReference>
<reference evidence="2 3" key="1">
    <citation type="submission" date="2024-09" db="EMBL/GenBank/DDBJ databases">
        <authorList>
            <person name="Sun Q."/>
            <person name="Mori K."/>
        </authorList>
    </citation>
    <scope>NUCLEOTIDE SEQUENCE [LARGE SCALE GENOMIC DNA]</scope>
    <source>
        <strain evidence="2 3">JCM 3331</strain>
    </source>
</reference>
<sequence>MRRRPGSGLQRQDQRHRLSRGGDRAANATLHRIAQITGVTGRLTAAKDAEVLALRHENAVLRRQIARVCYEPADRLWLAALSRLIPRERRRQVF</sequence>